<dbReference type="Proteomes" id="UP000261660">
    <property type="component" value="Unplaced"/>
</dbReference>
<keyword evidence="2" id="KW-1185">Reference proteome</keyword>
<dbReference type="InParanoid" id="A0A3Q3ETI1"/>
<dbReference type="AlphaFoldDB" id="A0A3Q3ETI1"/>
<reference evidence="1" key="1">
    <citation type="submission" date="2025-08" db="UniProtKB">
        <authorList>
            <consortium name="Ensembl"/>
        </authorList>
    </citation>
    <scope>IDENTIFICATION</scope>
</reference>
<proteinExistence type="predicted"/>
<sequence>NLMSPTINTSITSHQLLSSRLDTSYLFLRRSINHCSFRITYRVPVDLSREQHISAKSSYPCAANNQSDGMDSVMSSLPGCFQCNRDSLLQKVSQYAYLCL</sequence>
<reference evidence="1" key="2">
    <citation type="submission" date="2025-09" db="UniProtKB">
        <authorList>
            <consortium name="Ensembl"/>
        </authorList>
    </citation>
    <scope>IDENTIFICATION</scope>
</reference>
<evidence type="ECO:0000313" key="1">
    <source>
        <dbReference type="Ensembl" id="ENSLBEP00000010683.1"/>
    </source>
</evidence>
<name>A0A3Q3ETI1_9LABR</name>
<dbReference type="Ensembl" id="ENSLBET00000011257.1">
    <property type="protein sequence ID" value="ENSLBEP00000010683.1"/>
    <property type="gene ID" value="ENSLBEG00000008257.1"/>
</dbReference>
<organism evidence="1 2">
    <name type="scientific">Labrus bergylta</name>
    <name type="common">ballan wrasse</name>
    <dbReference type="NCBI Taxonomy" id="56723"/>
    <lineage>
        <taxon>Eukaryota</taxon>
        <taxon>Metazoa</taxon>
        <taxon>Chordata</taxon>
        <taxon>Craniata</taxon>
        <taxon>Vertebrata</taxon>
        <taxon>Euteleostomi</taxon>
        <taxon>Actinopterygii</taxon>
        <taxon>Neopterygii</taxon>
        <taxon>Teleostei</taxon>
        <taxon>Neoteleostei</taxon>
        <taxon>Acanthomorphata</taxon>
        <taxon>Eupercaria</taxon>
        <taxon>Labriformes</taxon>
        <taxon>Labridae</taxon>
        <taxon>Labrus</taxon>
    </lineage>
</organism>
<evidence type="ECO:0000313" key="2">
    <source>
        <dbReference type="Proteomes" id="UP000261660"/>
    </source>
</evidence>
<accession>A0A3Q3ETI1</accession>
<protein>
    <submittedName>
        <fullName evidence="1">Uncharacterized protein</fullName>
    </submittedName>
</protein>